<dbReference type="InterPro" id="IPR006059">
    <property type="entry name" value="SBP"/>
</dbReference>
<dbReference type="InterPro" id="IPR050490">
    <property type="entry name" value="Bact_solute-bd_prot1"/>
</dbReference>
<name>A0A367XTN4_9MICO</name>
<evidence type="ECO:0000256" key="1">
    <source>
        <dbReference type="ARBA" id="ARBA00022475"/>
    </source>
</evidence>
<evidence type="ECO:0000256" key="3">
    <source>
        <dbReference type="ARBA" id="ARBA00023136"/>
    </source>
</evidence>
<keyword evidence="4" id="KW-0564">Palmitate</keyword>
<dbReference type="SUPFAM" id="SSF53850">
    <property type="entry name" value="Periplasmic binding protein-like II"/>
    <property type="match status" value="1"/>
</dbReference>
<evidence type="ECO:0000313" key="8">
    <source>
        <dbReference type="Proteomes" id="UP000253508"/>
    </source>
</evidence>
<gene>
    <name evidence="7" type="ORF">DTO57_13810</name>
</gene>
<dbReference type="PROSITE" id="PS51257">
    <property type="entry name" value="PROKAR_LIPOPROTEIN"/>
    <property type="match status" value="1"/>
</dbReference>
<keyword evidence="2 6" id="KW-0732">Signal</keyword>
<dbReference type="PANTHER" id="PTHR43649">
    <property type="entry name" value="ARABINOSE-BINDING PROTEIN-RELATED"/>
    <property type="match status" value="1"/>
</dbReference>
<feature type="chain" id="PRO_5038531853" evidence="6">
    <location>
        <begin position="28"/>
        <end position="556"/>
    </location>
</feature>
<dbReference type="Proteomes" id="UP000253508">
    <property type="component" value="Unassembled WGS sequence"/>
</dbReference>
<proteinExistence type="predicted"/>
<dbReference type="PANTHER" id="PTHR43649:SF33">
    <property type="entry name" value="POLYGALACTURONAN_RHAMNOGALACTURONAN-BINDING PROTEIN YTCQ"/>
    <property type="match status" value="1"/>
</dbReference>
<dbReference type="RefSeq" id="WP_114118829.1">
    <property type="nucleotide sequence ID" value="NZ_BMHU01000008.1"/>
</dbReference>
<reference evidence="7 8" key="1">
    <citation type="submission" date="2018-07" db="EMBL/GenBank/DDBJ databases">
        <title>Microbacterium endoborsara sp. nov., a novel actinobacterium isolated from Borszczowia aralocaspica.</title>
        <authorList>
            <person name="An D."/>
        </authorList>
    </citation>
    <scope>NUCLEOTIDE SEQUENCE [LARGE SCALE GENOMIC DNA]</scope>
    <source>
        <strain evidence="7 8">C1.15228</strain>
    </source>
</reference>
<evidence type="ECO:0000256" key="2">
    <source>
        <dbReference type="ARBA" id="ARBA00022729"/>
    </source>
</evidence>
<keyword evidence="1" id="KW-1003">Cell membrane</keyword>
<evidence type="ECO:0000256" key="6">
    <source>
        <dbReference type="SAM" id="SignalP"/>
    </source>
</evidence>
<comment type="caution">
    <text evidence="7">The sequence shown here is derived from an EMBL/GenBank/DDBJ whole genome shotgun (WGS) entry which is preliminary data.</text>
</comment>
<accession>A0A367XTN4</accession>
<organism evidence="7 8">
    <name type="scientific">Microbacterium sorbitolivorans</name>
    <dbReference type="NCBI Taxonomy" id="1867410"/>
    <lineage>
        <taxon>Bacteria</taxon>
        <taxon>Bacillati</taxon>
        <taxon>Actinomycetota</taxon>
        <taxon>Actinomycetes</taxon>
        <taxon>Micrococcales</taxon>
        <taxon>Microbacteriaceae</taxon>
        <taxon>Microbacterium</taxon>
    </lineage>
</organism>
<sequence>MKFPTKPFAIGATAVLALGLASCSGDGGDGGSDAASGEIDEAHSVGAMADFGVDTTFVATEPVEFGLMYRDHPNYPLKKDWSILQHLADDHNVTFDIQSVPLADFGQKRSLLISSGEAADMIPSTYTADVANLTSGGALLKVSDYLDYLPNFQDKIEKWGLEADLDRTRDADGDFYVLPGLLEIAKPDYTIAIRADLWEEAGLEDPTTWDEFTEQLKVIQDTFPDLSYPYTERTWSAAGVALPATLQAASGGFGTEAGWGYGDGVTWNGSEFEFSGAQDGYRDMITYFHGLIEDGLLDPEGLTQDEDTAKAKFTTGKVAAISTNSQETTGYRQGLAESGLDDAVVRNIVVPAGPAGNIMDATTGGRFESGIAISAKAADKPYFKAMLQYIDWLYFSDEGLEFARWGVEGETFEGQGADRKLLPGIDWNGVNPDAGDNPKLLNTDFGYYNGVWSLAHGSTAEELGMMVSEETANFRTQMNEEKEIADGGPAVPLDAMQREEVAITQTNLEDLVMTATSQFLRGDRPLSDWDAYVEELRAAGMDEYVATINEAAGTAS</sequence>
<dbReference type="OrthoDB" id="9787283at2"/>
<evidence type="ECO:0000256" key="5">
    <source>
        <dbReference type="ARBA" id="ARBA00023288"/>
    </source>
</evidence>
<evidence type="ECO:0000313" key="7">
    <source>
        <dbReference type="EMBL" id="RCK56759.1"/>
    </source>
</evidence>
<dbReference type="AlphaFoldDB" id="A0A367XTN4"/>
<keyword evidence="8" id="KW-1185">Reference proteome</keyword>
<dbReference type="Gene3D" id="3.40.190.10">
    <property type="entry name" value="Periplasmic binding protein-like II"/>
    <property type="match status" value="2"/>
</dbReference>
<keyword evidence="5" id="KW-0449">Lipoprotein</keyword>
<dbReference type="Pfam" id="PF01547">
    <property type="entry name" value="SBP_bac_1"/>
    <property type="match status" value="1"/>
</dbReference>
<evidence type="ECO:0000256" key="4">
    <source>
        <dbReference type="ARBA" id="ARBA00023139"/>
    </source>
</evidence>
<dbReference type="EMBL" id="QORO01000007">
    <property type="protein sequence ID" value="RCK56759.1"/>
    <property type="molecule type" value="Genomic_DNA"/>
</dbReference>
<feature type="signal peptide" evidence="6">
    <location>
        <begin position="1"/>
        <end position="27"/>
    </location>
</feature>
<keyword evidence="3" id="KW-0472">Membrane</keyword>
<protein>
    <submittedName>
        <fullName evidence="7">Extracellular solute-binding protein</fullName>
    </submittedName>
</protein>